<sequence length="323" mass="36290">MNFEHRPVLLKEAVNSLLKKEQKIHMFSSRDHDPISGIFIDGTFGRGGHTQELLSFLDDSSKILVFDKDPEAIEFARKMSEKDNRIEAIHSSFANIKDEVFHRNISCVDGILLDLGVSSPQLDDGSRGFSFLKEGPLDMRMDPTKGISVAEWLSIASVDEIREVILNYGEERFAFKIAKAIVARREKKAFTTTLDLAECISSVIPKKKNGKHPATRSFQALRIYINNELFDLSKGITSAIEILKPGGVLVTISFHSLEDRIIKNIITFDESKKSIYAGLPLLQKDLPVPKVRQVLKILPDESEVSRNPRARSAVLRVAQKSFL</sequence>
<feature type="binding site" evidence="6">
    <location>
        <position position="114"/>
    </location>
    <ligand>
        <name>S-adenosyl-L-methionine</name>
        <dbReference type="ChEBI" id="CHEBI:59789"/>
    </ligand>
</feature>
<dbReference type="Gene3D" id="1.10.150.170">
    <property type="entry name" value="Putative methyltransferase TM0872, insert domain"/>
    <property type="match status" value="1"/>
</dbReference>
<dbReference type="eggNOG" id="COG0275">
    <property type="taxonomic scope" value="Bacteria"/>
</dbReference>
<dbReference type="HOGENOM" id="CLU_038422_2_0_4"/>
<accession>M1LQI3</accession>
<dbReference type="SUPFAM" id="SSF81799">
    <property type="entry name" value="Putative methyltransferase TM0872, insert domain"/>
    <property type="match status" value="1"/>
</dbReference>
<keyword evidence="6" id="KW-0963">Cytoplasm</keyword>
<keyword evidence="5 6" id="KW-0949">S-adenosyl-L-methionine</keyword>
<evidence type="ECO:0000256" key="3">
    <source>
        <dbReference type="ARBA" id="ARBA00022603"/>
    </source>
</evidence>
<comment type="catalytic activity">
    <reaction evidence="6">
        <text>cytidine(1402) in 16S rRNA + S-adenosyl-L-methionine = N(4)-methylcytidine(1402) in 16S rRNA + S-adenosyl-L-homocysteine + H(+)</text>
        <dbReference type="Rhea" id="RHEA:42928"/>
        <dbReference type="Rhea" id="RHEA-COMP:10286"/>
        <dbReference type="Rhea" id="RHEA-COMP:10287"/>
        <dbReference type="ChEBI" id="CHEBI:15378"/>
        <dbReference type="ChEBI" id="CHEBI:57856"/>
        <dbReference type="ChEBI" id="CHEBI:59789"/>
        <dbReference type="ChEBI" id="CHEBI:74506"/>
        <dbReference type="ChEBI" id="CHEBI:82748"/>
        <dbReference type="EC" id="2.1.1.199"/>
    </reaction>
</comment>
<comment type="similarity">
    <text evidence="1 6">Belongs to the methyltransferase superfamily. RsmH family.</text>
</comment>
<dbReference type="Pfam" id="PF01795">
    <property type="entry name" value="Methyltransf_5"/>
    <property type="match status" value="1"/>
</dbReference>
<dbReference type="GO" id="GO:0005737">
    <property type="term" value="C:cytoplasm"/>
    <property type="evidence" value="ECO:0007669"/>
    <property type="project" value="UniProtKB-SubCell"/>
</dbReference>
<evidence type="ECO:0000256" key="1">
    <source>
        <dbReference type="ARBA" id="ARBA00010396"/>
    </source>
</evidence>
<dbReference type="PIRSF" id="PIRSF004486">
    <property type="entry name" value="MraW"/>
    <property type="match status" value="1"/>
</dbReference>
<evidence type="ECO:0000256" key="2">
    <source>
        <dbReference type="ARBA" id="ARBA00022552"/>
    </source>
</evidence>
<proteinExistence type="inferred from homology"/>
<dbReference type="GO" id="GO:0071424">
    <property type="term" value="F:rRNA (cytosine-N4-)-methyltransferase activity"/>
    <property type="evidence" value="ECO:0007669"/>
    <property type="project" value="UniProtKB-UniRule"/>
</dbReference>
<dbReference type="InterPro" id="IPR029063">
    <property type="entry name" value="SAM-dependent_MTases_sf"/>
</dbReference>
<dbReference type="RefSeq" id="WP_015238301.1">
    <property type="nucleotide sequence ID" value="NC_020283.1"/>
</dbReference>
<feature type="binding site" evidence="6">
    <location>
        <begin position="47"/>
        <end position="49"/>
    </location>
    <ligand>
        <name>S-adenosyl-L-methionine</name>
        <dbReference type="ChEBI" id="CHEBI:59789"/>
    </ligand>
</feature>
<dbReference type="STRING" id="1208918.CDEE_0899"/>
<dbReference type="EMBL" id="CP003804">
    <property type="protein sequence ID" value="AGF47857.1"/>
    <property type="molecule type" value="Genomic_DNA"/>
</dbReference>
<dbReference type="InterPro" id="IPR002903">
    <property type="entry name" value="RsmH"/>
</dbReference>
<dbReference type="GO" id="GO:0070475">
    <property type="term" value="P:rRNA base methylation"/>
    <property type="evidence" value="ECO:0007669"/>
    <property type="project" value="UniProtKB-UniRule"/>
</dbReference>
<keyword evidence="2 6" id="KW-0698">rRNA processing</keyword>
<evidence type="ECO:0000256" key="4">
    <source>
        <dbReference type="ARBA" id="ARBA00022679"/>
    </source>
</evidence>
<dbReference type="PANTHER" id="PTHR11265">
    <property type="entry name" value="S-ADENOSYL-METHYLTRANSFERASE MRAW"/>
    <property type="match status" value="1"/>
</dbReference>
<feature type="binding site" evidence="6">
    <location>
        <position position="67"/>
    </location>
    <ligand>
        <name>S-adenosyl-L-methionine</name>
        <dbReference type="ChEBI" id="CHEBI:59789"/>
    </ligand>
</feature>
<keyword evidence="4 6" id="KW-0808">Transferase</keyword>
<protein>
    <recommendedName>
        <fullName evidence="6">Ribosomal RNA small subunit methyltransferase H</fullName>
        <ecNumber evidence="6">2.1.1.199</ecNumber>
    </recommendedName>
    <alternativeName>
        <fullName evidence="6">16S rRNA m(4)C1402 methyltransferase</fullName>
    </alternativeName>
    <alternativeName>
        <fullName evidence="6">rRNA (cytosine-N(4)-)-methyltransferase RsmH</fullName>
    </alternativeName>
</protein>
<evidence type="ECO:0000313" key="7">
    <source>
        <dbReference type="EMBL" id="AGF47857.1"/>
    </source>
</evidence>
<evidence type="ECO:0000313" key="8">
    <source>
        <dbReference type="Proteomes" id="UP000011686"/>
    </source>
</evidence>
<dbReference type="Gene3D" id="3.40.50.150">
    <property type="entry name" value="Vaccinia Virus protein VP39"/>
    <property type="match status" value="1"/>
</dbReference>
<dbReference type="Proteomes" id="UP000011686">
    <property type="component" value="Chromosome"/>
</dbReference>
<dbReference type="PANTHER" id="PTHR11265:SF0">
    <property type="entry name" value="12S RRNA N4-METHYLCYTIDINE METHYLTRANSFERASE"/>
    <property type="match status" value="1"/>
</dbReference>
<dbReference type="InterPro" id="IPR023397">
    <property type="entry name" value="SAM-dep_MeTrfase_MraW_recog"/>
</dbReference>
<organism evidence="7 8">
    <name type="scientific">Candidatus Kinetoplastidibacterium crithidiae TCC036E</name>
    <dbReference type="NCBI Taxonomy" id="1208918"/>
    <lineage>
        <taxon>Bacteria</taxon>
        <taxon>Pseudomonadati</taxon>
        <taxon>Pseudomonadota</taxon>
        <taxon>Betaproteobacteria</taxon>
        <taxon>Candidatus Kinetoplastidibacterium</taxon>
    </lineage>
</organism>
<dbReference type="HAMAP" id="MF_01007">
    <property type="entry name" value="16SrRNA_methyltr_H"/>
    <property type="match status" value="1"/>
</dbReference>
<gene>
    <name evidence="6" type="primary">rsmH</name>
    <name evidence="7" type="ORF">CDEE_0899</name>
</gene>
<dbReference type="SUPFAM" id="SSF53335">
    <property type="entry name" value="S-adenosyl-L-methionine-dependent methyltransferases"/>
    <property type="match status" value="1"/>
</dbReference>
<dbReference type="KEGG" id="kct:CDEE_0899"/>
<comment type="function">
    <text evidence="6">Specifically methylates the N4 position of cytidine in position 1402 (C1402) of 16S rRNA.</text>
</comment>
<evidence type="ECO:0000256" key="5">
    <source>
        <dbReference type="ARBA" id="ARBA00022691"/>
    </source>
</evidence>
<dbReference type="AlphaFoldDB" id="M1LQI3"/>
<feature type="binding site" evidence="6">
    <location>
        <position position="121"/>
    </location>
    <ligand>
        <name>S-adenosyl-L-methionine</name>
        <dbReference type="ChEBI" id="CHEBI:59789"/>
    </ligand>
</feature>
<dbReference type="EC" id="2.1.1.199" evidence="6"/>
<dbReference type="NCBIfam" id="TIGR00006">
    <property type="entry name" value="16S rRNA (cytosine(1402)-N(4))-methyltransferase RsmH"/>
    <property type="match status" value="1"/>
</dbReference>
<reference evidence="7 8" key="1">
    <citation type="journal article" date="2013" name="Genome Biol. Evol.">
        <title>Genome evolution and phylogenomic analysis of candidatus kinetoplastibacterium, the betaproteobacterial endosymbionts of strigomonas and angomonas.</title>
        <authorList>
            <person name="Alves J.M."/>
            <person name="Serrano M.G."/>
            <person name="Maia da Silva F."/>
            <person name="Voegtly L.J."/>
            <person name="Matveyev A.V."/>
            <person name="Teixeira M.M."/>
            <person name="Camargo E.P."/>
            <person name="Buck G.A."/>
        </authorList>
    </citation>
    <scope>NUCLEOTIDE SEQUENCE [LARGE SCALE GENOMIC DNA]</scope>
    <source>
        <strain evidence="7 8">TCC036E</strain>
    </source>
</reference>
<keyword evidence="3 6" id="KW-0489">Methyltransferase</keyword>
<evidence type="ECO:0000256" key="6">
    <source>
        <dbReference type="HAMAP-Rule" id="MF_01007"/>
    </source>
</evidence>
<keyword evidence="8" id="KW-1185">Reference proteome</keyword>
<feature type="binding site" evidence="6">
    <location>
        <position position="93"/>
    </location>
    <ligand>
        <name>S-adenosyl-L-methionine</name>
        <dbReference type="ChEBI" id="CHEBI:59789"/>
    </ligand>
</feature>
<comment type="subcellular location">
    <subcellularLocation>
        <location evidence="6">Cytoplasm</location>
    </subcellularLocation>
</comment>
<dbReference type="PATRIC" id="fig|1208918.3.peg.557"/>
<name>M1LQI3_9PROT</name>